<dbReference type="Proteomes" id="UP001317629">
    <property type="component" value="Chromosome"/>
</dbReference>
<dbReference type="Pfam" id="PF01522">
    <property type="entry name" value="Polysacc_deac_1"/>
    <property type="match status" value="1"/>
</dbReference>
<protein>
    <recommendedName>
        <fullName evidence="4">Chitooligosaccharide deacetylase</fullName>
    </recommendedName>
    <alternativeName>
        <fullName evidence="6">Nodulation protein B</fullName>
    </alternativeName>
</protein>
<comment type="subcellular location">
    <subcellularLocation>
        <location evidence="2">Secreted</location>
    </subcellularLocation>
</comment>
<dbReference type="PANTHER" id="PTHR34216">
    <property type="match status" value="1"/>
</dbReference>
<gene>
    <name evidence="8" type="ORF">SS37A_31450</name>
</gene>
<dbReference type="Gene3D" id="3.20.20.370">
    <property type="entry name" value="Glycoside hydrolase/deacetylase"/>
    <property type="match status" value="1"/>
</dbReference>
<evidence type="ECO:0000256" key="6">
    <source>
        <dbReference type="ARBA" id="ARBA00032976"/>
    </source>
</evidence>
<dbReference type="InterPro" id="IPR011330">
    <property type="entry name" value="Glyco_hydro/deAcase_b/a-brl"/>
</dbReference>
<reference evidence="8 9" key="1">
    <citation type="journal article" date="2023" name="Int. J. Syst. Evol. Microbiol.">
        <title>Methylocystis iwaonis sp. nov., a type II methane-oxidizing bacterium from surface soil of a rice paddy field in Japan, and emended description of the genus Methylocystis (ex Whittenbury et al. 1970) Bowman et al. 1993.</title>
        <authorList>
            <person name="Kaise H."/>
            <person name="Sawadogo J.B."/>
            <person name="Alam M.S."/>
            <person name="Ueno C."/>
            <person name="Dianou D."/>
            <person name="Shinjo R."/>
            <person name="Asakawa S."/>
        </authorList>
    </citation>
    <scope>NUCLEOTIDE SEQUENCE [LARGE SCALE GENOMIC DNA]</scope>
    <source>
        <strain evidence="8 9">SS37A-Re</strain>
    </source>
</reference>
<dbReference type="InterPro" id="IPR002509">
    <property type="entry name" value="NODB_dom"/>
</dbReference>
<evidence type="ECO:0000259" key="7">
    <source>
        <dbReference type="Pfam" id="PF01522"/>
    </source>
</evidence>
<evidence type="ECO:0000256" key="1">
    <source>
        <dbReference type="ARBA" id="ARBA00003236"/>
    </source>
</evidence>
<comment type="function">
    <text evidence="1">Is involved in generating a small heat-stable compound (Nod), an acylated oligomer of N-acetylglucosamine, that stimulates mitosis in various plant protoplasts.</text>
</comment>
<sequence>MASKTFITTSWDDGHPLDLRVAELLAKFDVSGTFYIPRANEKATLTECEIRELSAAFEIGAHTLGHQVLTEVSLPRAEAEISGSKSWVESVTGVSCRMFCPPQGRYSRQHMLMAERAGYVGFRTVALLSLDLPQRVGGIMLMPTTIQAHPHDAMVYARNTLKRAALRSIWRFVTHGRSRDWPVLARSLACEATTRGGVFHLWGHSWELQDNNQWERLEYILALLGDLAKDARTLSNGQLCAEESR</sequence>
<evidence type="ECO:0000256" key="3">
    <source>
        <dbReference type="ARBA" id="ARBA00010973"/>
    </source>
</evidence>
<evidence type="ECO:0000256" key="5">
    <source>
        <dbReference type="ARBA" id="ARBA00022729"/>
    </source>
</evidence>
<evidence type="ECO:0000313" key="9">
    <source>
        <dbReference type="Proteomes" id="UP001317629"/>
    </source>
</evidence>
<dbReference type="EMBL" id="AP027142">
    <property type="protein sequence ID" value="BDV35616.1"/>
    <property type="molecule type" value="Genomic_DNA"/>
</dbReference>
<organism evidence="8 9">
    <name type="scientific">Methylocystis iwaonis</name>
    <dbReference type="NCBI Taxonomy" id="2885079"/>
    <lineage>
        <taxon>Bacteria</taxon>
        <taxon>Pseudomonadati</taxon>
        <taxon>Pseudomonadota</taxon>
        <taxon>Alphaproteobacteria</taxon>
        <taxon>Hyphomicrobiales</taxon>
        <taxon>Methylocystaceae</taxon>
        <taxon>Methylocystis</taxon>
    </lineage>
</organism>
<dbReference type="RefSeq" id="WP_202071435.1">
    <property type="nucleotide sequence ID" value="NZ_AP027142.1"/>
</dbReference>
<evidence type="ECO:0000313" key="8">
    <source>
        <dbReference type="EMBL" id="BDV35616.1"/>
    </source>
</evidence>
<feature type="domain" description="NodB homology" evidence="7">
    <location>
        <begin position="5"/>
        <end position="120"/>
    </location>
</feature>
<comment type="similarity">
    <text evidence="3">Belongs to the polysaccharide deacetylase family.</text>
</comment>
<keyword evidence="9" id="KW-1185">Reference proteome</keyword>
<accession>A0ABM8EC77</accession>
<name>A0ABM8EC77_9HYPH</name>
<dbReference type="PANTHER" id="PTHR34216:SF3">
    <property type="entry name" value="POLY-BETA-1,6-N-ACETYL-D-GLUCOSAMINE N-DEACETYLASE"/>
    <property type="match status" value="1"/>
</dbReference>
<proteinExistence type="inferred from homology"/>
<evidence type="ECO:0000256" key="4">
    <source>
        <dbReference type="ARBA" id="ARBA00020071"/>
    </source>
</evidence>
<dbReference type="InterPro" id="IPR051398">
    <property type="entry name" value="Polysacch_Deacetylase"/>
</dbReference>
<dbReference type="SUPFAM" id="SSF88713">
    <property type="entry name" value="Glycoside hydrolase/deacetylase"/>
    <property type="match status" value="1"/>
</dbReference>
<keyword evidence="5" id="KW-0732">Signal</keyword>
<evidence type="ECO:0000256" key="2">
    <source>
        <dbReference type="ARBA" id="ARBA00004613"/>
    </source>
</evidence>